<dbReference type="EMBL" id="FSRU01000001">
    <property type="protein sequence ID" value="SIO13424.1"/>
    <property type="molecule type" value="Genomic_DNA"/>
</dbReference>
<protein>
    <submittedName>
        <fullName evidence="1">Uncharacterized protein</fullName>
    </submittedName>
</protein>
<reference evidence="1 2" key="1">
    <citation type="submission" date="2016-11" db="EMBL/GenBank/DDBJ databases">
        <authorList>
            <person name="Jaros S."/>
            <person name="Januszkiewicz K."/>
            <person name="Wedrychowicz H."/>
        </authorList>
    </citation>
    <scope>NUCLEOTIDE SEQUENCE [LARGE SCALE GENOMIC DNA]</scope>
    <source>
        <strain evidence="1 2">GAS95</strain>
    </source>
</reference>
<evidence type="ECO:0000313" key="1">
    <source>
        <dbReference type="EMBL" id="SIO13424.1"/>
    </source>
</evidence>
<sequence>MKRGQRLRRWLVRHRMHLNLAALFVCGLWAGGLAWMTRPDDIGMTSVASPICCFRAVK</sequence>
<dbReference type="AlphaFoldDB" id="A0A1N6H0V1"/>
<gene>
    <name evidence="1" type="ORF">SAMN05444165_1097</name>
</gene>
<name>A0A1N6H0V1_9BURK</name>
<keyword evidence="2" id="KW-1185">Reference proteome</keyword>
<evidence type="ECO:0000313" key="2">
    <source>
        <dbReference type="Proteomes" id="UP000185151"/>
    </source>
</evidence>
<organism evidence="1 2">
    <name type="scientific">Paraburkholderia phenazinium</name>
    <dbReference type="NCBI Taxonomy" id="60549"/>
    <lineage>
        <taxon>Bacteria</taxon>
        <taxon>Pseudomonadati</taxon>
        <taxon>Pseudomonadota</taxon>
        <taxon>Betaproteobacteria</taxon>
        <taxon>Burkholderiales</taxon>
        <taxon>Burkholderiaceae</taxon>
        <taxon>Paraburkholderia</taxon>
    </lineage>
</organism>
<dbReference type="Proteomes" id="UP000185151">
    <property type="component" value="Unassembled WGS sequence"/>
</dbReference>
<dbReference type="RefSeq" id="WP_171991597.1">
    <property type="nucleotide sequence ID" value="NZ_FSRU01000001.1"/>
</dbReference>
<proteinExistence type="predicted"/>
<accession>A0A1N6H0V1</accession>